<name>U7QD00_9CYAN</name>
<dbReference type="EMBL" id="AUZM01000077">
    <property type="protein sequence ID" value="ERT04875.1"/>
    <property type="molecule type" value="Genomic_DNA"/>
</dbReference>
<accession>U7QD00</accession>
<dbReference type="AlphaFoldDB" id="U7QD00"/>
<feature type="transmembrane region" description="Helical" evidence="1">
    <location>
        <begin position="98"/>
        <end position="120"/>
    </location>
</feature>
<organism evidence="2 3">
    <name type="scientific">Lyngbya aestuarii BL J</name>
    <dbReference type="NCBI Taxonomy" id="1348334"/>
    <lineage>
        <taxon>Bacteria</taxon>
        <taxon>Bacillati</taxon>
        <taxon>Cyanobacteriota</taxon>
        <taxon>Cyanophyceae</taxon>
        <taxon>Oscillatoriophycideae</taxon>
        <taxon>Oscillatoriales</taxon>
        <taxon>Microcoleaceae</taxon>
        <taxon>Lyngbya</taxon>
    </lineage>
</organism>
<dbReference type="Proteomes" id="UP000017127">
    <property type="component" value="Unassembled WGS sequence"/>
</dbReference>
<keyword evidence="1" id="KW-0812">Transmembrane</keyword>
<reference evidence="2 3" key="1">
    <citation type="journal article" date="2013" name="Front. Microbiol.">
        <title>Comparative genomic analyses of the cyanobacterium, Lyngbya aestuarii BL J, a powerful hydrogen producer.</title>
        <authorList>
            <person name="Kothari A."/>
            <person name="Vaughn M."/>
            <person name="Garcia-Pichel F."/>
        </authorList>
    </citation>
    <scope>NUCLEOTIDE SEQUENCE [LARGE SCALE GENOMIC DNA]</scope>
    <source>
        <strain evidence="2 3">BL J</strain>
    </source>
</reference>
<keyword evidence="3" id="KW-1185">Reference proteome</keyword>
<proteinExistence type="predicted"/>
<keyword evidence="1" id="KW-1133">Transmembrane helix</keyword>
<protein>
    <submittedName>
        <fullName evidence="2">Putative membrane protein</fullName>
    </submittedName>
</protein>
<dbReference type="OrthoDB" id="458755at2"/>
<evidence type="ECO:0000313" key="2">
    <source>
        <dbReference type="EMBL" id="ERT04875.1"/>
    </source>
</evidence>
<feature type="transmembrane region" description="Helical" evidence="1">
    <location>
        <begin position="44"/>
        <end position="63"/>
    </location>
</feature>
<feature type="transmembrane region" description="Helical" evidence="1">
    <location>
        <begin position="21"/>
        <end position="38"/>
    </location>
</feature>
<evidence type="ECO:0000256" key="1">
    <source>
        <dbReference type="SAM" id="Phobius"/>
    </source>
</evidence>
<keyword evidence="1" id="KW-0472">Membrane</keyword>
<evidence type="ECO:0000313" key="3">
    <source>
        <dbReference type="Proteomes" id="UP000017127"/>
    </source>
</evidence>
<feature type="transmembrane region" description="Helical" evidence="1">
    <location>
        <begin position="132"/>
        <end position="148"/>
    </location>
</feature>
<sequence>MSKTQSKATLEINQTFKVKEFVEAILLFSISAGMSWYLDMIQLTTTPIMVGIGLIVAGISIGYSTLETVLIAWTVLTLVSVILIASIAIFVPLTALKISAISMISLLVGGTSGSVMFWLIQRRLFLSLGRTKGIVVASLMIALGLLLSF</sequence>
<dbReference type="RefSeq" id="WP_023068891.1">
    <property type="nucleotide sequence ID" value="NZ_AUZM01000077.1"/>
</dbReference>
<feature type="transmembrane region" description="Helical" evidence="1">
    <location>
        <begin position="70"/>
        <end position="92"/>
    </location>
</feature>
<gene>
    <name evidence="2" type="ORF">M595_5195</name>
</gene>
<comment type="caution">
    <text evidence="2">The sequence shown here is derived from an EMBL/GenBank/DDBJ whole genome shotgun (WGS) entry which is preliminary data.</text>
</comment>